<gene>
    <name evidence="5" type="ORF">PG991_011494</name>
</gene>
<protein>
    <recommendedName>
        <fullName evidence="4">NADP-dependent oxidoreductase domain-containing protein</fullName>
    </recommendedName>
</protein>
<name>A0ABR1RFE6_9PEZI</name>
<sequence length="87" mass="9374">MAFLPPPVPKSLLGRHRLLAPSASIRVSPLTLGGMTHIMGLGLGDAWKMGMGECTKEMAFELLDTFYDLGGNFVDTANMYQGGQSEQ</sequence>
<accession>A0ABR1RFE6</accession>
<dbReference type="SUPFAM" id="SSF51430">
    <property type="entry name" value="NAD(P)-linked oxidoreductase"/>
    <property type="match status" value="1"/>
</dbReference>
<dbReference type="InterPro" id="IPR036812">
    <property type="entry name" value="NAD(P)_OxRdtase_dom_sf"/>
</dbReference>
<dbReference type="Gene3D" id="3.20.20.100">
    <property type="entry name" value="NADP-dependent oxidoreductase domain"/>
    <property type="match status" value="1"/>
</dbReference>
<evidence type="ECO:0000256" key="2">
    <source>
        <dbReference type="ARBA" id="ARBA00023002"/>
    </source>
</evidence>
<proteinExistence type="inferred from homology"/>
<dbReference type="PANTHER" id="PTHR43364:SF7">
    <property type="entry name" value="NADP-DEPENDENT OXIDOREDUCTASE DOMAIN-CONTAINING PROTEIN-RELATED"/>
    <property type="match status" value="1"/>
</dbReference>
<evidence type="ECO:0000313" key="6">
    <source>
        <dbReference type="Proteomes" id="UP001396898"/>
    </source>
</evidence>
<evidence type="ECO:0000313" key="5">
    <source>
        <dbReference type="EMBL" id="KAK8008943.1"/>
    </source>
</evidence>
<dbReference type="PANTHER" id="PTHR43364">
    <property type="entry name" value="NADH-SPECIFIC METHYLGLYOXAL REDUCTASE-RELATED"/>
    <property type="match status" value="1"/>
</dbReference>
<comment type="similarity">
    <text evidence="3">Belongs to the aldo/keto reductase family. Aldo/keto reductase 2 subfamily.</text>
</comment>
<keyword evidence="1" id="KW-0521">NADP</keyword>
<dbReference type="EMBL" id="JAQQWI010000016">
    <property type="protein sequence ID" value="KAK8008943.1"/>
    <property type="molecule type" value="Genomic_DNA"/>
</dbReference>
<feature type="domain" description="NADP-dependent oxidoreductase" evidence="4">
    <location>
        <begin position="43"/>
        <end position="87"/>
    </location>
</feature>
<evidence type="ECO:0000256" key="3">
    <source>
        <dbReference type="ARBA" id="ARBA00038157"/>
    </source>
</evidence>
<evidence type="ECO:0000256" key="1">
    <source>
        <dbReference type="ARBA" id="ARBA00022857"/>
    </source>
</evidence>
<organism evidence="5 6">
    <name type="scientific">Apiospora marii</name>
    <dbReference type="NCBI Taxonomy" id="335849"/>
    <lineage>
        <taxon>Eukaryota</taxon>
        <taxon>Fungi</taxon>
        <taxon>Dikarya</taxon>
        <taxon>Ascomycota</taxon>
        <taxon>Pezizomycotina</taxon>
        <taxon>Sordariomycetes</taxon>
        <taxon>Xylariomycetidae</taxon>
        <taxon>Amphisphaeriales</taxon>
        <taxon>Apiosporaceae</taxon>
        <taxon>Apiospora</taxon>
    </lineage>
</organism>
<evidence type="ECO:0000259" key="4">
    <source>
        <dbReference type="Pfam" id="PF00248"/>
    </source>
</evidence>
<dbReference type="InterPro" id="IPR050523">
    <property type="entry name" value="AKR_Detox_Biosynth"/>
</dbReference>
<dbReference type="Proteomes" id="UP001396898">
    <property type="component" value="Unassembled WGS sequence"/>
</dbReference>
<reference evidence="5 6" key="1">
    <citation type="submission" date="2023-01" db="EMBL/GenBank/DDBJ databases">
        <title>Analysis of 21 Apiospora genomes using comparative genomics revels a genus with tremendous synthesis potential of carbohydrate active enzymes and secondary metabolites.</title>
        <authorList>
            <person name="Sorensen T."/>
        </authorList>
    </citation>
    <scope>NUCLEOTIDE SEQUENCE [LARGE SCALE GENOMIC DNA]</scope>
    <source>
        <strain evidence="5 6">CBS 20057</strain>
    </source>
</reference>
<dbReference type="Pfam" id="PF00248">
    <property type="entry name" value="Aldo_ket_red"/>
    <property type="match status" value="1"/>
</dbReference>
<dbReference type="InterPro" id="IPR023210">
    <property type="entry name" value="NADP_OxRdtase_dom"/>
</dbReference>
<keyword evidence="6" id="KW-1185">Reference proteome</keyword>
<keyword evidence="2" id="KW-0560">Oxidoreductase</keyword>
<comment type="caution">
    <text evidence="5">The sequence shown here is derived from an EMBL/GenBank/DDBJ whole genome shotgun (WGS) entry which is preliminary data.</text>
</comment>